<dbReference type="GO" id="GO:0006465">
    <property type="term" value="P:signal peptide processing"/>
    <property type="evidence" value="ECO:0007669"/>
    <property type="project" value="UniProtKB-UniRule"/>
</dbReference>
<feature type="transmembrane region" description="Helical" evidence="6">
    <location>
        <begin position="7"/>
        <end position="27"/>
    </location>
</feature>
<dbReference type="Proteomes" id="UP000177418">
    <property type="component" value="Unassembled WGS sequence"/>
</dbReference>
<name>A0A1F7JG19_9BACT</name>
<dbReference type="InterPro" id="IPR019533">
    <property type="entry name" value="Peptidase_S26"/>
</dbReference>
<dbReference type="GO" id="GO:0004252">
    <property type="term" value="F:serine-type endopeptidase activity"/>
    <property type="evidence" value="ECO:0007669"/>
    <property type="project" value="UniProtKB-UniRule"/>
</dbReference>
<dbReference type="AlphaFoldDB" id="A0A1F7JG19"/>
<dbReference type="Gene3D" id="2.10.109.10">
    <property type="entry name" value="Umud Fragment, subunit A"/>
    <property type="match status" value="1"/>
</dbReference>
<dbReference type="InterPro" id="IPR001733">
    <property type="entry name" value="Peptidase_S26B"/>
</dbReference>
<keyword evidence="4 6" id="KW-0472">Membrane</keyword>
<evidence type="ECO:0000256" key="6">
    <source>
        <dbReference type="SAM" id="Phobius"/>
    </source>
</evidence>
<feature type="domain" description="Peptidase S26" evidence="7">
    <location>
        <begin position="17"/>
        <end position="75"/>
    </location>
</feature>
<evidence type="ECO:0000256" key="1">
    <source>
        <dbReference type="ARBA" id="ARBA00004370"/>
    </source>
</evidence>
<protein>
    <recommendedName>
        <fullName evidence="5">Signal peptidase I</fullName>
        <ecNumber evidence="5">3.4.21.89</ecNumber>
    </recommendedName>
</protein>
<dbReference type="GO" id="GO:0009003">
    <property type="term" value="F:signal peptidase activity"/>
    <property type="evidence" value="ECO:0007669"/>
    <property type="project" value="UniProtKB-EC"/>
</dbReference>
<accession>A0A1F7JG19</accession>
<evidence type="ECO:0000256" key="4">
    <source>
        <dbReference type="ARBA" id="ARBA00023136"/>
    </source>
</evidence>
<dbReference type="InterPro" id="IPR036286">
    <property type="entry name" value="LexA/Signal_pep-like_sf"/>
</dbReference>
<dbReference type="EMBL" id="MGAV01000014">
    <property type="protein sequence ID" value="OGK54567.1"/>
    <property type="molecule type" value="Genomic_DNA"/>
</dbReference>
<dbReference type="NCBIfam" id="TIGR02228">
    <property type="entry name" value="sigpep_I_arch"/>
    <property type="match status" value="1"/>
</dbReference>
<dbReference type="EC" id="3.4.21.89" evidence="5"/>
<proteinExistence type="predicted"/>
<reference evidence="8 9" key="1">
    <citation type="journal article" date="2016" name="Nat. Commun.">
        <title>Thousands of microbial genomes shed light on interconnected biogeochemical processes in an aquifer system.</title>
        <authorList>
            <person name="Anantharaman K."/>
            <person name="Brown C.T."/>
            <person name="Hug L.A."/>
            <person name="Sharon I."/>
            <person name="Castelle C.J."/>
            <person name="Probst A.J."/>
            <person name="Thomas B.C."/>
            <person name="Singh A."/>
            <person name="Wilkins M.J."/>
            <person name="Karaoz U."/>
            <person name="Brodie E.L."/>
            <person name="Williams K.H."/>
            <person name="Hubbard S.S."/>
            <person name="Banfield J.F."/>
        </authorList>
    </citation>
    <scope>NUCLEOTIDE SEQUENCE [LARGE SCALE GENOMIC DNA]</scope>
</reference>
<evidence type="ECO:0000256" key="3">
    <source>
        <dbReference type="ARBA" id="ARBA00022989"/>
    </source>
</evidence>
<comment type="subcellular location">
    <subcellularLocation>
        <location evidence="1">Membrane</location>
    </subcellularLocation>
</comment>
<dbReference type="CDD" id="cd06530">
    <property type="entry name" value="S26_SPase_I"/>
    <property type="match status" value="1"/>
</dbReference>
<evidence type="ECO:0000256" key="2">
    <source>
        <dbReference type="ARBA" id="ARBA00022692"/>
    </source>
</evidence>
<evidence type="ECO:0000256" key="5">
    <source>
        <dbReference type="NCBIfam" id="TIGR02228"/>
    </source>
</evidence>
<sequence>MKKIIKLSFQTTIFVLFVMTAAVLITAKTDKVFGIQSFIVASGSMEPTIPVGSVVFTQKMASYKKGDVIAFKQGDVSVTHRIVKVTKNNSTINYQTKGDANKTADQNKVSGKEIIGKQFAFIPQLGKFMVFAKTLPGFIIFVIIPSLFFISFEMATVLRELDKRNFVLPDHMEDLKKINLYQYVRYEPYFRNG</sequence>
<dbReference type="Pfam" id="PF10502">
    <property type="entry name" value="Peptidase_S26"/>
    <property type="match status" value="1"/>
</dbReference>
<keyword evidence="2 6" id="KW-0812">Transmembrane</keyword>
<evidence type="ECO:0000313" key="9">
    <source>
        <dbReference type="Proteomes" id="UP000177418"/>
    </source>
</evidence>
<comment type="caution">
    <text evidence="8">The sequence shown here is derived from an EMBL/GenBank/DDBJ whole genome shotgun (WGS) entry which is preliminary data.</text>
</comment>
<feature type="transmembrane region" description="Helical" evidence="6">
    <location>
        <begin position="138"/>
        <end position="158"/>
    </location>
</feature>
<gene>
    <name evidence="8" type="ORF">A3H78_01630</name>
</gene>
<evidence type="ECO:0000313" key="8">
    <source>
        <dbReference type="EMBL" id="OGK54567.1"/>
    </source>
</evidence>
<dbReference type="GO" id="GO:0016020">
    <property type="term" value="C:membrane"/>
    <property type="evidence" value="ECO:0007669"/>
    <property type="project" value="UniProtKB-SubCell"/>
</dbReference>
<evidence type="ECO:0000259" key="7">
    <source>
        <dbReference type="Pfam" id="PF10502"/>
    </source>
</evidence>
<dbReference type="PANTHER" id="PTHR10806">
    <property type="entry name" value="SIGNAL PEPTIDASE COMPLEX CATALYTIC SUBUNIT SEC11"/>
    <property type="match status" value="1"/>
</dbReference>
<keyword evidence="3 6" id="KW-1133">Transmembrane helix</keyword>
<dbReference type="SUPFAM" id="SSF51306">
    <property type="entry name" value="LexA/Signal peptidase"/>
    <property type="match status" value="1"/>
</dbReference>
<dbReference type="PANTHER" id="PTHR10806:SF6">
    <property type="entry name" value="SIGNAL PEPTIDASE COMPLEX CATALYTIC SUBUNIT SEC11"/>
    <property type="match status" value="1"/>
</dbReference>
<organism evidence="8 9">
    <name type="scientific">Candidatus Roizmanbacteria bacterium RIFCSPLOWO2_02_FULL_36_11</name>
    <dbReference type="NCBI Taxonomy" id="1802071"/>
    <lineage>
        <taxon>Bacteria</taxon>
        <taxon>Candidatus Roizmaniibacteriota</taxon>
    </lineage>
</organism>